<evidence type="ECO:0000313" key="5">
    <source>
        <dbReference type="Proteomes" id="UP001500121"/>
    </source>
</evidence>
<dbReference type="InterPro" id="IPR002347">
    <property type="entry name" value="SDR_fam"/>
</dbReference>
<dbReference type="PANTHER" id="PTHR43008">
    <property type="entry name" value="BENZIL REDUCTASE"/>
    <property type="match status" value="1"/>
</dbReference>
<dbReference type="EMBL" id="BAABLP010000008">
    <property type="protein sequence ID" value="GAA4755078.1"/>
    <property type="molecule type" value="Genomic_DNA"/>
</dbReference>
<comment type="caution">
    <text evidence="4">The sequence shown here is derived from an EMBL/GenBank/DDBJ whole genome shotgun (WGS) entry which is preliminary data.</text>
</comment>
<dbReference type="SMART" id="SM00822">
    <property type="entry name" value="PKS_KR"/>
    <property type="match status" value="1"/>
</dbReference>
<dbReference type="InterPro" id="IPR057326">
    <property type="entry name" value="KR_dom"/>
</dbReference>
<evidence type="ECO:0000256" key="2">
    <source>
        <dbReference type="ARBA" id="ARBA00023002"/>
    </source>
</evidence>
<comment type="similarity">
    <text evidence="1">Belongs to the short-chain dehydrogenases/reductases (SDR) family.</text>
</comment>
<organism evidence="4 5">
    <name type="scientific">Amnibacterium soli</name>
    <dbReference type="NCBI Taxonomy" id="1282736"/>
    <lineage>
        <taxon>Bacteria</taxon>
        <taxon>Bacillati</taxon>
        <taxon>Actinomycetota</taxon>
        <taxon>Actinomycetes</taxon>
        <taxon>Micrococcales</taxon>
        <taxon>Microbacteriaceae</taxon>
        <taxon>Amnibacterium</taxon>
    </lineage>
</organism>
<dbReference type="Proteomes" id="UP001500121">
    <property type="component" value="Unassembled WGS sequence"/>
</dbReference>
<dbReference type="PRINTS" id="PR00081">
    <property type="entry name" value="GDHRDH"/>
</dbReference>
<reference evidence="5" key="1">
    <citation type="journal article" date="2019" name="Int. J. Syst. Evol. Microbiol.">
        <title>The Global Catalogue of Microorganisms (GCM) 10K type strain sequencing project: providing services to taxonomists for standard genome sequencing and annotation.</title>
        <authorList>
            <consortium name="The Broad Institute Genomics Platform"/>
            <consortium name="The Broad Institute Genome Sequencing Center for Infectious Disease"/>
            <person name="Wu L."/>
            <person name="Ma J."/>
        </authorList>
    </citation>
    <scope>NUCLEOTIDE SEQUENCE [LARGE SCALE GENOMIC DNA]</scope>
    <source>
        <strain evidence="5">JCM 19015</strain>
    </source>
</reference>
<feature type="domain" description="Ketoreductase" evidence="3">
    <location>
        <begin position="7"/>
        <end position="183"/>
    </location>
</feature>
<dbReference type="CDD" id="cd05233">
    <property type="entry name" value="SDR_c"/>
    <property type="match status" value="1"/>
</dbReference>
<dbReference type="InterPro" id="IPR036291">
    <property type="entry name" value="NAD(P)-bd_dom_sf"/>
</dbReference>
<keyword evidence="5" id="KW-1185">Reference proteome</keyword>
<sequence>MGQFDAKTILITGGSTGIGFAAAQRFVEEGGTVFLTGRRQEELAAAVDRLGPRAVGVRGDVADPADLDATLDAVRQRSGALDVLFANAGGGTGLSTIEHFTVSEFDATFGRNVRGVALTVQRSLPLMGKSSSIVITGSTTAATGSPGFGTYSASKAAIRQYARVWAAELAPRGIRVNTVVPGPTDTPGLRGIAKGDPEREQALLAQMAADTALGRVGLPAEVAEVVLFLASERASFVTGSEFLVDGGQVETRTA</sequence>
<dbReference type="Gene3D" id="3.40.50.720">
    <property type="entry name" value="NAD(P)-binding Rossmann-like Domain"/>
    <property type="match status" value="1"/>
</dbReference>
<dbReference type="PANTHER" id="PTHR43008:SF4">
    <property type="entry name" value="CHAIN DEHYDROGENASE, PUTATIVE (AFU_ORTHOLOGUE AFUA_4G08710)-RELATED"/>
    <property type="match status" value="1"/>
</dbReference>
<evidence type="ECO:0000259" key="3">
    <source>
        <dbReference type="SMART" id="SM00822"/>
    </source>
</evidence>
<protein>
    <submittedName>
        <fullName evidence="4">SDR family oxidoreductase</fullName>
    </submittedName>
</protein>
<proteinExistence type="inferred from homology"/>
<dbReference type="SUPFAM" id="SSF51735">
    <property type="entry name" value="NAD(P)-binding Rossmann-fold domains"/>
    <property type="match status" value="1"/>
</dbReference>
<keyword evidence="2" id="KW-0560">Oxidoreductase</keyword>
<evidence type="ECO:0000313" key="4">
    <source>
        <dbReference type="EMBL" id="GAA4755078.1"/>
    </source>
</evidence>
<dbReference type="Pfam" id="PF13561">
    <property type="entry name" value="adh_short_C2"/>
    <property type="match status" value="1"/>
</dbReference>
<name>A0ABP8ZF10_9MICO</name>
<gene>
    <name evidence="4" type="ORF">GCM10025783_30280</name>
</gene>
<evidence type="ECO:0000256" key="1">
    <source>
        <dbReference type="ARBA" id="ARBA00006484"/>
    </source>
</evidence>
<accession>A0ABP8ZF10</accession>
<dbReference type="RefSeq" id="WP_345482184.1">
    <property type="nucleotide sequence ID" value="NZ_BAABLP010000008.1"/>
</dbReference>
<dbReference type="PROSITE" id="PS00061">
    <property type="entry name" value="ADH_SHORT"/>
    <property type="match status" value="1"/>
</dbReference>
<dbReference type="InterPro" id="IPR020904">
    <property type="entry name" value="Sc_DH/Rdtase_CS"/>
</dbReference>